<dbReference type="AlphaFoldDB" id="A0A5B2VLZ2"/>
<dbReference type="PROSITE" id="PS51257">
    <property type="entry name" value="PROKAR_LIPOPROTEIN"/>
    <property type="match status" value="1"/>
</dbReference>
<protein>
    <submittedName>
        <fullName evidence="1">Uncharacterized protein</fullName>
    </submittedName>
</protein>
<accession>A0A5B2VLZ2</accession>
<gene>
    <name evidence="1" type="ORF">F0L74_26360</name>
</gene>
<comment type="caution">
    <text evidence="1">The sequence shown here is derived from an EMBL/GenBank/DDBJ whole genome shotgun (WGS) entry which is preliminary data.</text>
</comment>
<name>A0A5B2VLZ2_9BACT</name>
<dbReference type="Proteomes" id="UP000324611">
    <property type="component" value="Unassembled WGS sequence"/>
</dbReference>
<reference evidence="1 2" key="1">
    <citation type="submission" date="2019-09" db="EMBL/GenBank/DDBJ databases">
        <title>Chitinophaga ginsengihumi sp. nov., isolated from soil of ginseng rhizosphere.</title>
        <authorList>
            <person name="Lee J."/>
        </authorList>
    </citation>
    <scope>NUCLEOTIDE SEQUENCE [LARGE SCALE GENOMIC DNA]</scope>
    <source>
        <strain evidence="1 2">BN140078</strain>
    </source>
</reference>
<reference evidence="1 2" key="2">
    <citation type="submission" date="2019-09" db="EMBL/GenBank/DDBJ databases">
        <authorList>
            <person name="Jin C."/>
        </authorList>
    </citation>
    <scope>NUCLEOTIDE SEQUENCE [LARGE SCALE GENOMIC DNA]</scope>
    <source>
        <strain evidence="1 2">BN140078</strain>
    </source>
</reference>
<dbReference type="EMBL" id="VUOC01000004">
    <property type="protein sequence ID" value="KAA2239718.1"/>
    <property type="molecule type" value="Genomic_DNA"/>
</dbReference>
<evidence type="ECO:0000313" key="1">
    <source>
        <dbReference type="EMBL" id="KAA2239718.1"/>
    </source>
</evidence>
<sequence length="165" mass="17475">MKKIIYLSASIVAMSFTACTKENDFVKDTLEKALPVIEVSSLGLQQQTGPFTTASAIQVTFGGAITNAKPGTFDYAWYDGNTLADSVHFPTWTEKATAATANQSITTDLLPTSYANTQAFTGNLVIKLASLTGGGKSYTLKVYARTGGDKPTMATVSVSKLITVN</sequence>
<organism evidence="1 2">
    <name type="scientific">Chitinophaga agrisoli</name>
    <dbReference type="NCBI Taxonomy" id="2607653"/>
    <lineage>
        <taxon>Bacteria</taxon>
        <taxon>Pseudomonadati</taxon>
        <taxon>Bacteroidota</taxon>
        <taxon>Chitinophagia</taxon>
        <taxon>Chitinophagales</taxon>
        <taxon>Chitinophagaceae</taxon>
        <taxon>Chitinophaga</taxon>
    </lineage>
</organism>
<evidence type="ECO:0000313" key="2">
    <source>
        <dbReference type="Proteomes" id="UP000324611"/>
    </source>
</evidence>
<keyword evidence="2" id="KW-1185">Reference proteome</keyword>
<dbReference type="RefSeq" id="WP_149840895.1">
    <property type="nucleotide sequence ID" value="NZ_VUOC01000004.1"/>
</dbReference>
<proteinExistence type="predicted"/>